<evidence type="ECO:0000313" key="2">
    <source>
        <dbReference type="Proteomes" id="UP000785200"/>
    </source>
</evidence>
<accession>A0A9P6VGU3</accession>
<dbReference type="AlphaFoldDB" id="A0A9P6VGU3"/>
<dbReference type="OrthoDB" id="4907064at2759"/>
<reference evidence="1" key="1">
    <citation type="submission" date="2019-07" db="EMBL/GenBank/DDBJ databases">
        <title>Hyphodiscus hymeniophilus genome sequencing and assembly.</title>
        <authorList>
            <person name="Kramer G."/>
            <person name="Nodwell J."/>
        </authorList>
    </citation>
    <scope>NUCLEOTIDE SEQUENCE</scope>
    <source>
        <strain evidence="1">ATCC 34498</strain>
    </source>
</reference>
<gene>
    <name evidence="1" type="ORF">D0Z07_6699</name>
</gene>
<dbReference type="EMBL" id="VNKQ01000012">
    <property type="protein sequence ID" value="KAG0647500.1"/>
    <property type="molecule type" value="Genomic_DNA"/>
</dbReference>
<protein>
    <submittedName>
        <fullName evidence="1">Uncharacterized protein</fullName>
    </submittedName>
</protein>
<keyword evidence="2" id="KW-1185">Reference proteome</keyword>
<evidence type="ECO:0000313" key="1">
    <source>
        <dbReference type="EMBL" id="KAG0647500.1"/>
    </source>
</evidence>
<sequence length="122" mass="13659">MATRIFVQCRTSEMPGSDAIMDKELRMANAACQKVWNRALNDRLGGDRLTTFGGFVNPKCFLLIDVGPEEATEYAIVALRWDGNRLVDQPGPISAYILNEFRTKYHFNPANRPKLSPGIRAA</sequence>
<name>A0A9P6VGU3_9HELO</name>
<dbReference type="Proteomes" id="UP000785200">
    <property type="component" value="Unassembled WGS sequence"/>
</dbReference>
<proteinExistence type="predicted"/>
<comment type="caution">
    <text evidence="1">The sequence shown here is derived from an EMBL/GenBank/DDBJ whole genome shotgun (WGS) entry which is preliminary data.</text>
</comment>
<organism evidence="1 2">
    <name type="scientific">Hyphodiscus hymeniophilus</name>
    <dbReference type="NCBI Taxonomy" id="353542"/>
    <lineage>
        <taxon>Eukaryota</taxon>
        <taxon>Fungi</taxon>
        <taxon>Dikarya</taxon>
        <taxon>Ascomycota</taxon>
        <taxon>Pezizomycotina</taxon>
        <taxon>Leotiomycetes</taxon>
        <taxon>Helotiales</taxon>
        <taxon>Hyphodiscaceae</taxon>
        <taxon>Hyphodiscus</taxon>
    </lineage>
</organism>